<dbReference type="EMBL" id="VFOS01000001">
    <property type="protein sequence ID" value="TQL64124.1"/>
    <property type="molecule type" value="Genomic_DNA"/>
</dbReference>
<sequence length="294" mass="31090">MKLAVTVSPVELDAPMDGTDRLIVAEESATHVSVRDLGLTRGDGIFEVIGVANGVPQALAAHLRRLSWSAAMLDLPPLDLATIEAAVRKVIDVNEPAPELGVKIVVTRGIEGDAAPSASCWVTVIDSLGFERERLEGIAVVTLDRGYPHDIAARAPWLLAGAKTLSYAVNKAALREAARRGADDVLFVSSDGYLLEGPTSTLLLRIGNRVLTPATAQGVLPGTTQGSLFDFFADQGLVTAQALLRPADLARADGAWLASSVRLLAPIRAVDGEQQIVDNDLTRSANDFLLARTS</sequence>
<keyword evidence="3" id="KW-1185">Reference proteome</keyword>
<dbReference type="PANTHER" id="PTHR42743">
    <property type="entry name" value="AMINO-ACID AMINOTRANSFERASE"/>
    <property type="match status" value="1"/>
</dbReference>
<evidence type="ECO:0000313" key="2">
    <source>
        <dbReference type="EMBL" id="TQL64124.1"/>
    </source>
</evidence>
<proteinExistence type="inferred from homology"/>
<dbReference type="Pfam" id="PF01063">
    <property type="entry name" value="Aminotran_4"/>
    <property type="match status" value="1"/>
</dbReference>
<keyword evidence="2" id="KW-0456">Lyase</keyword>
<dbReference type="InterPro" id="IPR043131">
    <property type="entry name" value="BCAT-like_N"/>
</dbReference>
<dbReference type="InterPro" id="IPR050571">
    <property type="entry name" value="Class-IV_PLP-Dep_Aminotrnsfr"/>
</dbReference>
<evidence type="ECO:0000313" key="3">
    <source>
        <dbReference type="Proteomes" id="UP000315389"/>
    </source>
</evidence>
<dbReference type="InterPro" id="IPR043132">
    <property type="entry name" value="BCAT-like_C"/>
</dbReference>
<evidence type="ECO:0000256" key="1">
    <source>
        <dbReference type="ARBA" id="ARBA00009320"/>
    </source>
</evidence>
<dbReference type="OrthoDB" id="3199344at2"/>
<comment type="caution">
    <text evidence="2">The sequence shown here is derived from an EMBL/GenBank/DDBJ whole genome shotgun (WGS) entry which is preliminary data.</text>
</comment>
<protein>
    <submittedName>
        <fullName evidence="2">4-amino-4-deoxychorismate lyase</fullName>
    </submittedName>
</protein>
<dbReference type="GO" id="GO:0046394">
    <property type="term" value="P:carboxylic acid biosynthetic process"/>
    <property type="evidence" value="ECO:0007669"/>
    <property type="project" value="UniProtKB-ARBA"/>
</dbReference>
<dbReference type="Proteomes" id="UP000315389">
    <property type="component" value="Unassembled WGS sequence"/>
</dbReference>
<dbReference type="Gene3D" id="3.20.10.10">
    <property type="entry name" value="D-amino Acid Aminotransferase, subunit A, domain 2"/>
    <property type="match status" value="1"/>
</dbReference>
<dbReference type="SUPFAM" id="SSF56752">
    <property type="entry name" value="D-aminoacid aminotransferase-like PLP-dependent enzymes"/>
    <property type="match status" value="1"/>
</dbReference>
<dbReference type="RefSeq" id="WP_142118841.1">
    <property type="nucleotide sequence ID" value="NZ_BAAASV010000003.1"/>
</dbReference>
<name>A0A542ZUU3_RARFA</name>
<dbReference type="GO" id="GO:0016829">
    <property type="term" value="F:lyase activity"/>
    <property type="evidence" value="ECO:0007669"/>
    <property type="project" value="UniProtKB-KW"/>
</dbReference>
<accession>A0A542ZUU3</accession>
<gene>
    <name evidence="2" type="ORF">FB461_0615</name>
</gene>
<reference evidence="2 3" key="1">
    <citation type="submission" date="2019-06" db="EMBL/GenBank/DDBJ databases">
        <title>Sequencing the genomes of 1000 actinobacteria strains.</title>
        <authorList>
            <person name="Klenk H.-P."/>
        </authorList>
    </citation>
    <scope>NUCLEOTIDE SEQUENCE [LARGE SCALE GENOMIC DNA]</scope>
    <source>
        <strain evidence="2 3">DSM 4813</strain>
    </source>
</reference>
<dbReference type="GO" id="GO:0005829">
    <property type="term" value="C:cytosol"/>
    <property type="evidence" value="ECO:0007669"/>
    <property type="project" value="TreeGrafter"/>
</dbReference>
<comment type="similarity">
    <text evidence="1">Belongs to the class-IV pyridoxal-phosphate-dependent aminotransferase family.</text>
</comment>
<dbReference type="InterPro" id="IPR036038">
    <property type="entry name" value="Aminotransferase-like"/>
</dbReference>
<organism evidence="2 3">
    <name type="scientific">Rarobacter faecitabidus</name>
    <dbReference type="NCBI Taxonomy" id="13243"/>
    <lineage>
        <taxon>Bacteria</taxon>
        <taxon>Bacillati</taxon>
        <taxon>Actinomycetota</taxon>
        <taxon>Actinomycetes</taxon>
        <taxon>Micrococcales</taxon>
        <taxon>Rarobacteraceae</taxon>
        <taxon>Rarobacter</taxon>
    </lineage>
</organism>
<dbReference type="PANTHER" id="PTHR42743:SF11">
    <property type="entry name" value="AMINODEOXYCHORISMATE LYASE"/>
    <property type="match status" value="1"/>
</dbReference>
<dbReference type="AlphaFoldDB" id="A0A542ZUU3"/>
<dbReference type="Gene3D" id="3.30.470.10">
    <property type="match status" value="1"/>
</dbReference>
<dbReference type="InterPro" id="IPR001544">
    <property type="entry name" value="Aminotrans_IV"/>
</dbReference>